<sequence length="486" mass="54578">MSVPNNAVEVLIIGSGFGGLGMAIEIDRRRLGSYLILEQADGIGGTWRDNTYPGAACDVKATLYHYSYAPWAWSRTYPPQSEILAYIRATADRYRVTPRVLTNKSVVSATWKSEWGLWEVVCKDNTKYHGRYLVGATGQLNRPSIPEFPGRDTFAGPQFHTARWDHSVDLTGKRVALIGSGASAIQVGPAIADSVSQLEVFQRSAPYVVPKEDPETTRGQRRRQQYLPWTTLLSRLRSYVFGELFGAGLVGKKEIRGKARAQWETYVNAVVRDSELRAKIEPDYEIGCKRVLLASDWYSTLQRDNVELVTSGIEAITPRGVKTNDGVEHDFDVLVYATGFSTIDFLAPMEIKGRDDQTLRDAWKSRPLAHRGVTVPGFPNFFVLYGPNTNLGSNSILFMLESQIQYVAHLMRAADDRDWRGIEVTPAALEEWRSMIDDESGETAWLQGCQSWYTVDGVNTNNWPKSSWQYHQLLRSVDLTNYANAS</sequence>
<dbReference type="PANTHER" id="PTHR42877:SF4">
    <property type="entry name" value="FAD_NAD(P)-BINDING DOMAIN-CONTAINING PROTEIN-RELATED"/>
    <property type="match status" value="1"/>
</dbReference>
<dbReference type="Gene3D" id="3.50.50.60">
    <property type="entry name" value="FAD/NAD(P)-binding domain"/>
    <property type="match status" value="2"/>
</dbReference>
<gene>
    <name evidence="1" type="ORF">UFOPK2958_00144</name>
</gene>
<dbReference type="InterPro" id="IPR051209">
    <property type="entry name" value="FAD-bind_Monooxygenase_sf"/>
</dbReference>
<dbReference type="EMBL" id="CAFAAB010000008">
    <property type="protein sequence ID" value="CAB4775141.1"/>
    <property type="molecule type" value="Genomic_DNA"/>
</dbReference>
<dbReference type="SUPFAM" id="SSF51905">
    <property type="entry name" value="FAD/NAD(P)-binding domain"/>
    <property type="match status" value="1"/>
</dbReference>
<dbReference type="AlphaFoldDB" id="A0A6J6VRH5"/>
<evidence type="ECO:0000313" key="1">
    <source>
        <dbReference type="EMBL" id="CAB4775141.1"/>
    </source>
</evidence>
<dbReference type="Pfam" id="PF13738">
    <property type="entry name" value="Pyr_redox_3"/>
    <property type="match status" value="1"/>
</dbReference>
<accession>A0A6J6VRH5</accession>
<dbReference type="PANTHER" id="PTHR42877">
    <property type="entry name" value="L-ORNITHINE N(5)-MONOOXYGENASE-RELATED"/>
    <property type="match status" value="1"/>
</dbReference>
<dbReference type="PRINTS" id="PR00469">
    <property type="entry name" value="PNDRDTASEII"/>
</dbReference>
<reference evidence="1" key="1">
    <citation type="submission" date="2020-05" db="EMBL/GenBank/DDBJ databases">
        <authorList>
            <person name="Chiriac C."/>
            <person name="Salcher M."/>
            <person name="Ghai R."/>
            <person name="Kavagutti S V."/>
        </authorList>
    </citation>
    <scope>NUCLEOTIDE SEQUENCE</scope>
</reference>
<dbReference type="InterPro" id="IPR036188">
    <property type="entry name" value="FAD/NAD-bd_sf"/>
</dbReference>
<organism evidence="1">
    <name type="scientific">freshwater metagenome</name>
    <dbReference type="NCBI Taxonomy" id="449393"/>
    <lineage>
        <taxon>unclassified sequences</taxon>
        <taxon>metagenomes</taxon>
        <taxon>ecological metagenomes</taxon>
    </lineage>
</organism>
<proteinExistence type="predicted"/>
<name>A0A6J6VRH5_9ZZZZ</name>
<protein>
    <submittedName>
        <fullName evidence="1">Unannotated protein</fullName>
    </submittedName>
</protein>